<dbReference type="InterPro" id="IPR013342">
    <property type="entry name" value="Mandelate_racemase_C"/>
</dbReference>
<dbReference type="Gene3D" id="3.30.390.10">
    <property type="entry name" value="Enolase-like, N-terminal domain"/>
    <property type="match status" value="1"/>
</dbReference>
<proteinExistence type="predicted"/>
<dbReference type="SFLD" id="SFLDG00179">
    <property type="entry name" value="mandelate_racemase"/>
    <property type="match status" value="1"/>
</dbReference>
<accession>A0A7W7WBN9</accession>
<dbReference type="RefSeq" id="WP_184757745.1">
    <property type="nucleotide sequence ID" value="NZ_BAABEK010000064.1"/>
</dbReference>
<dbReference type="Proteomes" id="UP000534286">
    <property type="component" value="Unassembled WGS sequence"/>
</dbReference>
<organism evidence="3 4">
    <name type="scientific">Streptosporangium album</name>
    <dbReference type="NCBI Taxonomy" id="47479"/>
    <lineage>
        <taxon>Bacteria</taxon>
        <taxon>Bacillati</taxon>
        <taxon>Actinomycetota</taxon>
        <taxon>Actinomycetes</taxon>
        <taxon>Streptosporangiales</taxon>
        <taxon>Streptosporangiaceae</taxon>
        <taxon>Streptosporangium</taxon>
    </lineage>
</organism>
<evidence type="ECO:0000259" key="2">
    <source>
        <dbReference type="SMART" id="SM00922"/>
    </source>
</evidence>
<evidence type="ECO:0000256" key="1">
    <source>
        <dbReference type="ARBA" id="ARBA00023239"/>
    </source>
</evidence>
<dbReference type="Pfam" id="PF13378">
    <property type="entry name" value="MR_MLE_C"/>
    <property type="match status" value="1"/>
</dbReference>
<dbReference type="InterPro" id="IPR034593">
    <property type="entry name" value="DgoD-like"/>
</dbReference>
<dbReference type="EMBL" id="JACHJU010000002">
    <property type="protein sequence ID" value="MBB4941742.1"/>
    <property type="molecule type" value="Genomic_DNA"/>
</dbReference>
<dbReference type="Pfam" id="PF02746">
    <property type="entry name" value="MR_MLE_N"/>
    <property type="match status" value="1"/>
</dbReference>
<dbReference type="SFLD" id="SFLDS00001">
    <property type="entry name" value="Enolase"/>
    <property type="match status" value="1"/>
</dbReference>
<keyword evidence="4" id="KW-1185">Reference proteome</keyword>
<dbReference type="Gene3D" id="3.20.20.120">
    <property type="entry name" value="Enolase-like C-terminal domain"/>
    <property type="match status" value="1"/>
</dbReference>
<evidence type="ECO:0000313" key="4">
    <source>
        <dbReference type="Proteomes" id="UP000534286"/>
    </source>
</evidence>
<dbReference type="PANTHER" id="PTHR48080:SF2">
    <property type="entry name" value="D-GALACTONATE DEHYDRATASE"/>
    <property type="match status" value="1"/>
</dbReference>
<reference evidence="3 4" key="1">
    <citation type="submission" date="2020-08" db="EMBL/GenBank/DDBJ databases">
        <title>Sequencing the genomes of 1000 actinobacteria strains.</title>
        <authorList>
            <person name="Klenk H.-P."/>
        </authorList>
    </citation>
    <scope>NUCLEOTIDE SEQUENCE [LARGE SCALE GENOMIC DNA]</scope>
    <source>
        <strain evidence="3 4">DSM 43023</strain>
    </source>
</reference>
<dbReference type="InterPro" id="IPR036849">
    <property type="entry name" value="Enolase-like_C_sf"/>
</dbReference>
<comment type="caution">
    <text evidence="3">The sequence shown here is derived from an EMBL/GenBank/DDBJ whole genome shotgun (WGS) entry which is preliminary data.</text>
</comment>
<dbReference type="SMART" id="SM00922">
    <property type="entry name" value="MR_MLE"/>
    <property type="match status" value="1"/>
</dbReference>
<name>A0A7W7WBN9_9ACTN</name>
<dbReference type="CDD" id="cd03316">
    <property type="entry name" value="MR_like"/>
    <property type="match status" value="1"/>
</dbReference>
<protein>
    <submittedName>
        <fullName evidence="3">L-alanine-DL-glutamate epimerase-like enolase superfamily enzyme</fullName>
    </submittedName>
</protein>
<keyword evidence="1" id="KW-0456">Lyase</keyword>
<dbReference type="AlphaFoldDB" id="A0A7W7WBN9"/>
<sequence length="397" mass="42526">MKITALETIRPAIQPNLLFVRLHTDAGLVGLGEAFFGARTVEAYLHESVAPVLLGMTDPTPERAARALATYVGFQGAGAETRGNGAIDIALWDLLGHVSGLPLVSLLGGAVRDTIGIYNTCAGPGYVGTSTRQESGNWGVSAAERYEDLHAFLNEPARLARELWDEGIRGMKIWPFDTAAERTGGTDISPAELDRALSTVAAVRDEVGLDMKLMIELHGLWNRPAAEKIISALAPYRPYWVEDPLRSDAADAFGKLAKVDGVPIATGETCVGRRGFKPLLDSGGVDILTLDVQWTGGLTEARKVASLADAYGVPVAPHDCTGPATLASCVHFACSQPNGLIQETVRAFLRTWYDELVTGLPEIQDGQVRPGRAPGHGVTLRDGVAERDDVERRVSRL</sequence>
<dbReference type="InterPro" id="IPR029065">
    <property type="entry name" value="Enolase_C-like"/>
</dbReference>
<gene>
    <name evidence="3" type="ORF">FHR32_006119</name>
</gene>
<dbReference type="GO" id="GO:0016829">
    <property type="term" value="F:lyase activity"/>
    <property type="evidence" value="ECO:0007669"/>
    <property type="project" value="UniProtKB-KW"/>
</dbReference>
<dbReference type="SUPFAM" id="SSF54826">
    <property type="entry name" value="Enolase N-terminal domain-like"/>
    <property type="match status" value="1"/>
</dbReference>
<evidence type="ECO:0000313" key="3">
    <source>
        <dbReference type="EMBL" id="MBB4941742.1"/>
    </source>
</evidence>
<dbReference type="PANTHER" id="PTHR48080">
    <property type="entry name" value="D-GALACTONATE DEHYDRATASE-RELATED"/>
    <property type="match status" value="1"/>
</dbReference>
<dbReference type="InterPro" id="IPR029017">
    <property type="entry name" value="Enolase-like_N"/>
</dbReference>
<feature type="domain" description="Mandelate racemase/muconate lactonizing enzyme C-terminal" evidence="2">
    <location>
        <begin position="153"/>
        <end position="263"/>
    </location>
</feature>
<dbReference type="SUPFAM" id="SSF51604">
    <property type="entry name" value="Enolase C-terminal domain-like"/>
    <property type="match status" value="1"/>
</dbReference>
<dbReference type="InterPro" id="IPR013341">
    <property type="entry name" value="Mandelate_racemase_N_dom"/>
</dbReference>